<comment type="caution">
    <text evidence="2">The sequence shown here is derived from an EMBL/GenBank/DDBJ whole genome shotgun (WGS) entry which is preliminary data.</text>
</comment>
<dbReference type="GO" id="GO:0045159">
    <property type="term" value="F:myosin II binding"/>
    <property type="evidence" value="ECO:0007669"/>
    <property type="project" value="TreeGrafter"/>
</dbReference>
<feature type="region of interest" description="Disordered" evidence="1">
    <location>
        <begin position="101"/>
        <end position="121"/>
    </location>
</feature>
<gene>
    <name evidence="2" type="ORF">AFUS01_LOCUS19862</name>
</gene>
<dbReference type="PANTHER" id="PTHR10241">
    <property type="entry name" value="LETHAL 2 GIANT LARVAE PROTEIN"/>
    <property type="match status" value="1"/>
</dbReference>
<dbReference type="AlphaFoldDB" id="A0A8J2K8Q1"/>
<keyword evidence="3" id="KW-1185">Reference proteome</keyword>
<evidence type="ECO:0000313" key="3">
    <source>
        <dbReference type="Proteomes" id="UP000708208"/>
    </source>
</evidence>
<proteinExistence type="predicted"/>
<feature type="compositionally biased region" description="Low complexity" evidence="1">
    <location>
        <begin position="18"/>
        <end position="30"/>
    </location>
</feature>
<protein>
    <submittedName>
        <fullName evidence="2">Uncharacterized protein</fullName>
    </submittedName>
</protein>
<dbReference type="PANTHER" id="PTHR10241:SF25">
    <property type="entry name" value="TOMOSYN, ISOFORM C"/>
    <property type="match status" value="1"/>
</dbReference>
<feature type="region of interest" description="Disordered" evidence="1">
    <location>
        <begin position="18"/>
        <end position="37"/>
    </location>
</feature>
<dbReference type="GO" id="GO:0005886">
    <property type="term" value="C:plasma membrane"/>
    <property type="evidence" value="ECO:0007669"/>
    <property type="project" value="TreeGrafter"/>
</dbReference>
<dbReference type="OrthoDB" id="19944at2759"/>
<evidence type="ECO:0000256" key="1">
    <source>
        <dbReference type="SAM" id="MobiDB-lite"/>
    </source>
</evidence>
<evidence type="ECO:0000313" key="2">
    <source>
        <dbReference type="EMBL" id="CAG7731257.1"/>
    </source>
</evidence>
<reference evidence="2" key="1">
    <citation type="submission" date="2021-06" db="EMBL/GenBank/DDBJ databases">
        <authorList>
            <person name="Hodson N. C."/>
            <person name="Mongue J. A."/>
            <person name="Jaron S. K."/>
        </authorList>
    </citation>
    <scope>NUCLEOTIDE SEQUENCE</scope>
</reference>
<dbReference type="GO" id="GO:0019905">
    <property type="term" value="F:syntaxin binding"/>
    <property type="evidence" value="ECO:0007669"/>
    <property type="project" value="TreeGrafter"/>
</dbReference>
<organism evidence="2 3">
    <name type="scientific">Allacma fusca</name>
    <dbReference type="NCBI Taxonomy" id="39272"/>
    <lineage>
        <taxon>Eukaryota</taxon>
        <taxon>Metazoa</taxon>
        <taxon>Ecdysozoa</taxon>
        <taxon>Arthropoda</taxon>
        <taxon>Hexapoda</taxon>
        <taxon>Collembola</taxon>
        <taxon>Symphypleona</taxon>
        <taxon>Sminthuridae</taxon>
        <taxon>Allacma</taxon>
    </lineage>
</organism>
<dbReference type="GO" id="GO:0031201">
    <property type="term" value="C:SNARE complex"/>
    <property type="evidence" value="ECO:0007669"/>
    <property type="project" value="TreeGrafter"/>
</dbReference>
<dbReference type="GO" id="GO:0006887">
    <property type="term" value="P:exocytosis"/>
    <property type="evidence" value="ECO:0007669"/>
    <property type="project" value="TreeGrafter"/>
</dbReference>
<name>A0A8J2K8Q1_9HEXA</name>
<dbReference type="Proteomes" id="UP000708208">
    <property type="component" value="Unassembled WGS sequence"/>
</dbReference>
<sequence length="121" mass="13006">MKKFTFKNVLDGFRSSVTTSGSGTSATSSTGAGGERPYPVNEIVENLKPEYFNVTKTFCHGFPFQPTSIAFDPVQKLIAIGTQCGTMRLNVEIKKALFGPASHKNKSSGQKLRGLNLSDSG</sequence>
<accession>A0A8J2K8Q1</accession>
<dbReference type="EMBL" id="CAJVCH010208855">
    <property type="protein sequence ID" value="CAG7731257.1"/>
    <property type="molecule type" value="Genomic_DNA"/>
</dbReference>
<dbReference type="GO" id="GO:0005096">
    <property type="term" value="F:GTPase activator activity"/>
    <property type="evidence" value="ECO:0007669"/>
    <property type="project" value="TreeGrafter"/>
</dbReference>
<dbReference type="GO" id="GO:0006893">
    <property type="term" value="P:Golgi to plasma membrane transport"/>
    <property type="evidence" value="ECO:0007669"/>
    <property type="project" value="TreeGrafter"/>
</dbReference>